<keyword evidence="1" id="KW-0808">Transferase</keyword>
<accession>A0AAU8K4E3</accession>
<organism evidence="1">
    <name type="scientific">Kitasatospora camelliae</name>
    <dbReference type="NCBI Taxonomy" id="3156397"/>
    <lineage>
        <taxon>Bacteria</taxon>
        <taxon>Bacillati</taxon>
        <taxon>Actinomycetota</taxon>
        <taxon>Actinomycetes</taxon>
        <taxon>Kitasatosporales</taxon>
        <taxon>Streptomycetaceae</taxon>
        <taxon>Kitasatospora</taxon>
    </lineage>
</organism>
<reference evidence="1" key="1">
    <citation type="submission" date="2024-06" db="EMBL/GenBank/DDBJ databases">
        <title>The genome sequences of Kitasatospora sp. strain HUAS MG31.</title>
        <authorList>
            <person name="Mo P."/>
        </authorList>
    </citation>
    <scope>NUCLEOTIDE SEQUENCE</scope>
    <source>
        <strain evidence="1">HUAS MG31</strain>
    </source>
</reference>
<dbReference type="EMBL" id="CP159872">
    <property type="protein sequence ID" value="XCM82913.1"/>
    <property type="molecule type" value="Genomic_DNA"/>
</dbReference>
<dbReference type="RefSeq" id="WP_354643848.1">
    <property type="nucleotide sequence ID" value="NZ_CP159872.1"/>
</dbReference>
<evidence type="ECO:0000313" key="1">
    <source>
        <dbReference type="EMBL" id="XCM82913.1"/>
    </source>
</evidence>
<dbReference type="GO" id="GO:0032259">
    <property type="term" value="P:methylation"/>
    <property type="evidence" value="ECO:0007669"/>
    <property type="project" value="UniProtKB-KW"/>
</dbReference>
<keyword evidence="1" id="KW-0489">Methyltransferase</keyword>
<dbReference type="InterPro" id="IPR029063">
    <property type="entry name" value="SAM-dependent_MTases_sf"/>
</dbReference>
<protein>
    <submittedName>
        <fullName evidence="1">Methyltransferase domain-containing protein</fullName>
    </submittedName>
</protein>
<dbReference type="SUPFAM" id="SSF53335">
    <property type="entry name" value="S-adenosyl-L-methionine-dependent methyltransferases"/>
    <property type="match status" value="1"/>
</dbReference>
<dbReference type="GO" id="GO:0008168">
    <property type="term" value="F:methyltransferase activity"/>
    <property type="evidence" value="ECO:0007669"/>
    <property type="project" value="UniProtKB-KW"/>
</dbReference>
<dbReference type="Pfam" id="PF13489">
    <property type="entry name" value="Methyltransf_23"/>
    <property type="match status" value="1"/>
</dbReference>
<dbReference type="Gene3D" id="3.40.50.150">
    <property type="entry name" value="Vaccinia Virus protein VP39"/>
    <property type="match status" value="1"/>
</dbReference>
<proteinExistence type="predicted"/>
<dbReference type="KEGG" id="kcm:ABWK59_30365"/>
<name>A0AAU8K4E3_9ACTN</name>
<sequence length="199" mass="22222">MVEYRLFAGDVPHVSTAAFHADRERAPHLEQATHRPRLEAAARLIQDAAERLPCEDRTVSDLGCGDGGLLSLLWNVGLHYWGYDFQPSNRAGWEERGVRAFALDVFGADRAAVTLGSISVCTEVLEHLADPHDAVRWIGGHSRFLVASSPWNESPESHDECHAWAWDHDGYRALIEQGGYTVLRHETVGQFQIILGEKQ</sequence>
<gene>
    <name evidence="1" type="ORF">ABWK59_30365</name>
</gene>
<dbReference type="AlphaFoldDB" id="A0AAU8K4E3"/>